<accession>A0A1G7FJN8</accession>
<dbReference type="InterPro" id="IPR028362">
    <property type="entry name" value="AlgI"/>
</dbReference>
<keyword evidence="7 9" id="KW-0808">Transferase</keyword>
<keyword evidence="10" id="KW-1185">Reference proteome</keyword>
<dbReference type="STRING" id="641691.SAMN05421636_107153"/>
<evidence type="ECO:0000313" key="9">
    <source>
        <dbReference type="EMBL" id="SDE76068.1"/>
    </source>
</evidence>
<evidence type="ECO:0000313" key="10">
    <source>
        <dbReference type="Proteomes" id="UP000199109"/>
    </source>
</evidence>
<keyword evidence="3 7" id="KW-1003">Cell membrane</keyword>
<reference evidence="9 10" key="1">
    <citation type="submission" date="2016-10" db="EMBL/GenBank/DDBJ databases">
        <authorList>
            <person name="de Groot N.N."/>
        </authorList>
    </citation>
    <scope>NUCLEOTIDE SEQUENCE [LARGE SCALE GENOMIC DNA]</scope>
    <source>
        <strain evidence="9 10">DSM 23421</strain>
    </source>
</reference>
<feature type="transmembrane region" description="Helical" evidence="8">
    <location>
        <begin position="51"/>
        <end position="67"/>
    </location>
</feature>
<feature type="transmembrane region" description="Helical" evidence="8">
    <location>
        <begin position="313"/>
        <end position="330"/>
    </location>
</feature>
<feature type="transmembrane region" description="Helical" evidence="8">
    <location>
        <begin position="452"/>
        <end position="471"/>
    </location>
</feature>
<feature type="transmembrane region" description="Helical" evidence="8">
    <location>
        <begin position="79"/>
        <end position="98"/>
    </location>
</feature>
<sequence>MLFNSLEFLLFLPIVFVLYWFVFKKSLRLQNLLVIVASYVFYGWWDWRFLFLIAFSTLLDFYVAQYIHTNRDDKKKAKYWLWVSIICNVGLLGFFKYYNFFIDSFVDAFATMGYQIKSVWTLRIILPVGISFYTFQTMSYSFDIYYKKLEPTRNFVAFAAFVAFFPQLVAGPIERASNLLGQINSRRTFTYAQASSGLQLILWGFFKKMVIADSLAPIVDDIFENYTDYPASTLILGVCLFSFQVYGDFSGYTDIAIGTAKLFGIELMSNFKFPNFSRNIAEYWQRWHISLSTWFRHYLYIPLGGSRVGKLKSIRNICIIFLVSGLWHGANWTFVFWGGLHALLYIPVFLMGRNRLYSDNVIGERTWLPTLTEIFQVLLTFSLVTFSRIFFRSPSISAAFDYIHRIATDFRYEPYVHPMGYRMLDFFILIGVFTLYEYLIRKDERSPFKFKYRAVRLLLYALVVLGILLFYDDGVNRSFIYFQF</sequence>
<comment type="similarity">
    <text evidence="2 7">Belongs to the membrane-bound acyltransferase family.</text>
</comment>
<dbReference type="AlphaFoldDB" id="A0A1G7FJN8"/>
<evidence type="ECO:0000256" key="4">
    <source>
        <dbReference type="ARBA" id="ARBA00022692"/>
    </source>
</evidence>
<protein>
    <submittedName>
        <fullName evidence="9">D-alanyl-lipoteichoic acid acyltransferase DltB, MBOAT superfamily</fullName>
    </submittedName>
</protein>
<name>A0A1G7FJN8_9FLAO</name>
<dbReference type="PANTHER" id="PTHR13285:SF18">
    <property type="entry name" value="PROTEIN-CYSTEINE N-PALMITOYLTRANSFERASE RASP"/>
    <property type="match status" value="1"/>
</dbReference>
<evidence type="ECO:0000256" key="1">
    <source>
        <dbReference type="ARBA" id="ARBA00004651"/>
    </source>
</evidence>
<dbReference type="PANTHER" id="PTHR13285">
    <property type="entry name" value="ACYLTRANSFERASE"/>
    <property type="match status" value="1"/>
</dbReference>
<dbReference type="RefSeq" id="WP_091870387.1">
    <property type="nucleotide sequence ID" value="NZ_FNAO01000007.1"/>
</dbReference>
<proteinExistence type="inferred from homology"/>
<organism evidence="9 10">
    <name type="scientific">Pricia antarctica</name>
    <dbReference type="NCBI Taxonomy" id="641691"/>
    <lineage>
        <taxon>Bacteria</taxon>
        <taxon>Pseudomonadati</taxon>
        <taxon>Bacteroidota</taxon>
        <taxon>Flavobacteriia</taxon>
        <taxon>Flavobacteriales</taxon>
        <taxon>Flavobacteriaceae</taxon>
        <taxon>Pricia</taxon>
    </lineage>
</organism>
<evidence type="ECO:0000256" key="7">
    <source>
        <dbReference type="PIRNR" id="PIRNR016636"/>
    </source>
</evidence>
<dbReference type="PIRSF" id="PIRSF500217">
    <property type="entry name" value="AlgI"/>
    <property type="match status" value="1"/>
</dbReference>
<evidence type="ECO:0000256" key="3">
    <source>
        <dbReference type="ARBA" id="ARBA00022475"/>
    </source>
</evidence>
<dbReference type="Pfam" id="PF03062">
    <property type="entry name" value="MBOAT"/>
    <property type="match status" value="1"/>
</dbReference>
<dbReference type="GO" id="GO:0005886">
    <property type="term" value="C:plasma membrane"/>
    <property type="evidence" value="ECO:0007669"/>
    <property type="project" value="UniProtKB-SubCell"/>
</dbReference>
<feature type="transmembrane region" description="Helical" evidence="8">
    <location>
        <begin position="188"/>
        <end position="206"/>
    </location>
</feature>
<keyword evidence="4 8" id="KW-0812">Transmembrane</keyword>
<evidence type="ECO:0000256" key="2">
    <source>
        <dbReference type="ARBA" id="ARBA00010323"/>
    </source>
</evidence>
<gene>
    <name evidence="9" type="ORF">SAMN05421636_107153</name>
</gene>
<dbReference type="PIRSF" id="PIRSF016636">
    <property type="entry name" value="AlgI_DltB"/>
    <property type="match status" value="1"/>
</dbReference>
<dbReference type="InterPro" id="IPR004299">
    <property type="entry name" value="MBOAT_fam"/>
</dbReference>
<evidence type="ECO:0000256" key="5">
    <source>
        <dbReference type="ARBA" id="ARBA00022989"/>
    </source>
</evidence>
<feature type="transmembrane region" description="Helical" evidence="8">
    <location>
        <begin position="118"/>
        <end position="135"/>
    </location>
</feature>
<keyword evidence="5 8" id="KW-1133">Transmembrane helix</keyword>
<dbReference type="EMBL" id="FNAO01000007">
    <property type="protein sequence ID" value="SDE76068.1"/>
    <property type="molecule type" value="Genomic_DNA"/>
</dbReference>
<feature type="transmembrane region" description="Helical" evidence="8">
    <location>
        <begin position="6"/>
        <end position="22"/>
    </location>
</feature>
<dbReference type="GO" id="GO:0042121">
    <property type="term" value="P:alginic acid biosynthetic process"/>
    <property type="evidence" value="ECO:0007669"/>
    <property type="project" value="InterPro"/>
</dbReference>
<feature type="transmembrane region" description="Helical" evidence="8">
    <location>
        <begin position="155"/>
        <end position="173"/>
    </location>
</feature>
<evidence type="ECO:0000256" key="6">
    <source>
        <dbReference type="ARBA" id="ARBA00023136"/>
    </source>
</evidence>
<feature type="transmembrane region" description="Helical" evidence="8">
    <location>
        <begin position="419"/>
        <end position="440"/>
    </location>
</feature>
<keyword evidence="7 9" id="KW-0012">Acyltransferase</keyword>
<comment type="subcellular location">
    <subcellularLocation>
        <location evidence="1">Cell membrane</location>
        <topology evidence="1">Multi-pass membrane protein</topology>
    </subcellularLocation>
</comment>
<evidence type="ECO:0000256" key="8">
    <source>
        <dbReference type="SAM" id="Phobius"/>
    </source>
</evidence>
<dbReference type="OrthoDB" id="9805788at2"/>
<dbReference type="GO" id="GO:0016746">
    <property type="term" value="F:acyltransferase activity"/>
    <property type="evidence" value="ECO:0007669"/>
    <property type="project" value="UniProtKB-KW"/>
</dbReference>
<keyword evidence="6 7" id="KW-0472">Membrane</keyword>
<dbReference type="InterPro" id="IPR024194">
    <property type="entry name" value="Ac/AlaTfrase_AlgI/DltB"/>
</dbReference>
<dbReference type="Proteomes" id="UP000199109">
    <property type="component" value="Unassembled WGS sequence"/>
</dbReference>
<dbReference type="InterPro" id="IPR051085">
    <property type="entry name" value="MB_O-acyltransferase"/>
</dbReference>